<evidence type="ECO:0000256" key="7">
    <source>
        <dbReference type="ARBA" id="ARBA00023136"/>
    </source>
</evidence>
<evidence type="ECO:0000256" key="10">
    <source>
        <dbReference type="SAM" id="Phobius"/>
    </source>
</evidence>
<feature type="transmembrane region" description="Helical" evidence="10">
    <location>
        <begin position="12"/>
        <end position="33"/>
    </location>
</feature>
<feature type="non-terminal residue" evidence="12">
    <location>
        <position position="1"/>
    </location>
</feature>
<dbReference type="Pfam" id="PF00002">
    <property type="entry name" value="7tm_2"/>
    <property type="match status" value="1"/>
</dbReference>
<sequence length="398" mass="45306">SSPHLKFHLCRWGQVFLMCIVLTYCVVGMYFFVTSYNTEYHVPVSSRPCGLDHLQFSVDLTDDAGSLLSLESNGESWTNLLQQIFELESSLTSIWNSSLEVNSSKYFFHYNGFLKVCPCLFRTCITKCCPFNHRFASKNNLSCTPENSISPLMRFKDSVYSKLNNHNRLLDPNLKKKNQSEFFVIVGKGCDPNKGEYGFRYDIKKAALVEDGTVVTDQWIYLDLDKYCMDGVTGTEEIVTVTCVQNTLDFVVRRAVVGVRHVVIIAMGIISIVSLLVTVLVYCSLPELQNLHGKLVTCHLLCLIIYFSSTLVRECFHVNFVTLTISSYLLQFSYLGWFMWLTMICFNIWWVFSRPLRHLSPGVQAQQSRFIWYCVFGWGIPALACAITASVGVVPNVL</sequence>
<evidence type="ECO:0000256" key="2">
    <source>
        <dbReference type="ARBA" id="ARBA00008979"/>
    </source>
</evidence>
<dbReference type="Gene3D" id="1.20.1070.10">
    <property type="entry name" value="Rhodopsin 7-helix transmembrane proteins"/>
    <property type="match status" value="1"/>
</dbReference>
<organism evidence="12">
    <name type="scientific">Graphocephala atropunctata</name>
    <dbReference type="NCBI Taxonomy" id="36148"/>
    <lineage>
        <taxon>Eukaryota</taxon>
        <taxon>Metazoa</taxon>
        <taxon>Ecdysozoa</taxon>
        <taxon>Arthropoda</taxon>
        <taxon>Hexapoda</taxon>
        <taxon>Insecta</taxon>
        <taxon>Pterygota</taxon>
        <taxon>Neoptera</taxon>
        <taxon>Paraneoptera</taxon>
        <taxon>Hemiptera</taxon>
        <taxon>Auchenorrhyncha</taxon>
        <taxon>Membracoidea</taxon>
        <taxon>Cicadellidae</taxon>
        <taxon>Cicadellinae</taxon>
        <taxon>Cicadellini</taxon>
        <taxon>Graphocephala</taxon>
    </lineage>
</organism>
<evidence type="ECO:0000259" key="11">
    <source>
        <dbReference type="PROSITE" id="PS50261"/>
    </source>
</evidence>
<keyword evidence="4" id="KW-0732">Signal</keyword>
<dbReference type="InterPro" id="IPR017981">
    <property type="entry name" value="GPCR_2-like_7TM"/>
</dbReference>
<dbReference type="PANTHER" id="PTHR47154">
    <property type="entry name" value="G-PROTEIN COUPLED RECEPTOR MTH-RELATED"/>
    <property type="match status" value="1"/>
</dbReference>
<comment type="subcellular location">
    <subcellularLocation>
        <location evidence="1">Membrane</location>
        <topology evidence="1">Multi-pass membrane protein</topology>
    </subcellularLocation>
</comment>
<dbReference type="Pfam" id="PF06652">
    <property type="entry name" value="Methuselah_N"/>
    <property type="match status" value="1"/>
</dbReference>
<feature type="transmembrane region" description="Helical" evidence="10">
    <location>
        <begin position="332"/>
        <end position="350"/>
    </location>
</feature>
<keyword evidence="5 10" id="KW-1133">Transmembrane helix</keyword>
<proteinExistence type="inferred from homology"/>
<evidence type="ECO:0000256" key="1">
    <source>
        <dbReference type="ARBA" id="ARBA00004141"/>
    </source>
</evidence>
<dbReference type="InterPro" id="IPR000832">
    <property type="entry name" value="GPCR_2_secretin-like"/>
</dbReference>
<dbReference type="InterPro" id="IPR010596">
    <property type="entry name" value="Methuselah_N_dom"/>
</dbReference>
<name>A0A1B6MMP4_9HEMI</name>
<evidence type="ECO:0000256" key="9">
    <source>
        <dbReference type="ARBA" id="ARBA00023224"/>
    </source>
</evidence>
<dbReference type="Gene3D" id="2.170.180.11">
    <property type="entry name" value="Methuselah ectodomain, domain 2"/>
    <property type="match status" value="1"/>
</dbReference>
<reference evidence="12" key="1">
    <citation type="submission" date="2015-11" db="EMBL/GenBank/DDBJ databases">
        <title>De novo transcriptome assembly of four potential Pierce s Disease insect vectors from Arizona vineyards.</title>
        <authorList>
            <person name="Tassone E.E."/>
        </authorList>
    </citation>
    <scope>NUCLEOTIDE SEQUENCE</scope>
</reference>
<dbReference type="GO" id="GO:0005886">
    <property type="term" value="C:plasma membrane"/>
    <property type="evidence" value="ECO:0007669"/>
    <property type="project" value="TreeGrafter"/>
</dbReference>
<dbReference type="InterPro" id="IPR036272">
    <property type="entry name" value="Methuselah_N_sf"/>
</dbReference>
<feature type="transmembrane region" description="Helical" evidence="10">
    <location>
        <begin position="370"/>
        <end position="394"/>
    </location>
</feature>
<dbReference type="EMBL" id="GEBQ01002761">
    <property type="protein sequence ID" value="JAT37216.1"/>
    <property type="molecule type" value="Transcribed_RNA"/>
</dbReference>
<dbReference type="PANTHER" id="PTHR47154:SF2">
    <property type="entry name" value="G-PROTEIN COUPLED RECEPTOR MTH-RELATED"/>
    <property type="match status" value="1"/>
</dbReference>
<keyword evidence="9" id="KW-0807">Transducer</keyword>
<gene>
    <name evidence="12" type="ORF">g.9531</name>
</gene>
<dbReference type="InterPro" id="IPR051384">
    <property type="entry name" value="Mth_GPCR"/>
</dbReference>
<dbReference type="AlphaFoldDB" id="A0A1B6MMP4"/>
<feature type="domain" description="G-protein coupled receptors family 2 profile 2" evidence="11">
    <location>
        <begin position="260"/>
        <end position="398"/>
    </location>
</feature>
<dbReference type="PROSITE" id="PS50261">
    <property type="entry name" value="G_PROTEIN_RECEP_F2_4"/>
    <property type="match status" value="1"/>
</dbReference>
<evidence type="ECO:0000256" key="3">
    <source>
        <dbReference type="ARBA" id="ARBA00022692"/>
    </source>
</evidence>
<feature type="non-terminal residue" evidence="12">
    <location>
        <position position="398"/>
    </location>
</feature>
<accession>A0A1B6MMP4</accession>
<keyword evidence="6" id="KW-0297">G-protein coupled receptor</keyword>
<dbReference type="SUPFAM" id="SSF63877">
    <property type="entry name" value="Methuselah ectodomain"/>
    <property type="match status" value="1"/>
</dbReference>
<evidence type="ECO:0000313" key="12">
    <source>
        <dbReference type="EMBL" id="JAT37216.1"/>
    </source>
</evidence>
<evidence type="ECO:0000256" key="4">
    <source>
        <dbReference type="ARBA" id="ARBA00022729"/>
    </source>
</evidence>
<evidence type="ECO:0000256" key="6">
    <source>
        <dbReference type="ARBA" id="ARBA00023040"/>
    </source>
</evidence>
<keyword evidence="7 10" id="KW-0472">Membrane</keyword>
<feature type="transmembrane region" description="Helical" evidence="10">
    <location>
        <begin position="295"/>
        <end position="312"/>
    </location>
</feature>
<keyword evidence="3 10" id="KW-0812">Transmembrane</keyword>
<feature type="transmembrane region" description="Helical" evidence="10">
    <location>
        <begin position="262"/>
        <end position="283"/>
    </location>
</feature>
<dbReference type="GO" id="GO:0008528">
    <property type="term" value="F:G protein-coupled peptide receptor activity"/>
    <property type="evidence" value="ECO:0007669"/>
    <property type="project" value="TreeGrafter"/>
</dbReference>
<protein>
    <recommendedName>
        <fullName evidence="11">G-protein coupled receptors family 2 profile 2 domain-containing protein</fullName>
    </recommendedName>
</protein>
<dbReference type="GO" id="GO:0007166">
    <property type="term" value="P:cell surface receptor signaling pathway"/>
    <property type="evidence" value="ECO:0007669"/>
    <property type="project" value="InterPro"/>
</dbReference>
<keyword evidence="8" id="KW-0675">Receptor</keyword>
<dbReference type="InterPro" id="IPR023311">
    <property type="entry name" value="Methusela_ecto_dom_2"/>
</dbReference>
<evidence type="ECO:0000256" key="8">
    <source>
        <dbReference type="ARBA" id="ARBA00023170"/>
    </source>
</evidence>
<comment type="similarity">
    <text evidence="2">Belongs to the G-protein coupled receptor 2 family. Mth subfamily.</text>
</comment>
<evidence type="ECO:0000256" key="5">
    <source>
        <dbReference type="ARBA" id="ARBA00022989"/>
    </source>
</evidence>